<keyword evidence="7" id="KW-0594">Phospholipid biosynthesis</keyword>
<protein>
    <recommendedName>
        <fullName evidence="7">1-acyl-sn-glycerol-3-phosphate acyltransferase</fullName>
        <ecNumber evidence="7">2.3.1.51</ecNumber>
    </recommendedName>
</protein>
<keyword evidence="5 7" id="KW-0443">Lipid metabolism</keyword>
<evidence type="ECO:0000256" key="1">
    <source>
        <dbReference type="ARBA" id="ARBA00005189"/>
    </source>
</evidence>
<dbReference type="PANTHER" id="PTHR10434:SF64">
    <property type="entry name" value="1-ACYL-SN-GLYCEROL-3-PHOSPHATE ACYLTRANSFERASE-RELATED"/>
    <property type="match status" value="1"/>
</dbReference>
<dbReference type="SUPFAM" id="SSF69593">
    <property type="entry name" value="Glycerol-3-phosphate (1)-acyltransferase"/>
    <property type="match status" value="1"/>
</dbReference>
<dbReference type="EMBL" id="CP016540">
    <property type="protein sequence ID" value="ANU28222.1"/>
    <property type="molecule type" value="Genomic_DNA"/>
</dbReference>
<keyword evidence="3 7" id="KW-0444">Lipid biosynthesis</keyword>
<proteinExistence type="inferred from homology"/>
<organism evidence="9 10">
    <name type="scientific">Planococcus versutus</name>
    <dbReference type="NCBI Taxonomy" id="1302659"/>
    <lineage>
        <taxon>Bacteria</taxon>
        <taxon>Bacillati</taxon>
        <taxon>Bacillota</taxon>
        <taxon>Bacilli</taxon>
        <taxon>Bacillales</taxon>
        <taxon>Caryophanaceae</taxon>
        <taxon>Planococcus</taxon>
    </lineage>
</organism>
<name>A0A1B1S4V5_9BACL</name>
<evidence type="ECO:0000256" key="3">
    <source>
        <dbReference type="ARBA" id="ARBA00022516"/>
    </source>
</evidence>
<accession>A0A1B1S4V5</accession>
<dbReference type="GO" id="GO:0006654">
    <property type="term" value="P:phosphatidic acid biosynthetic process"/>
    <property type="evidence" value="ECO:0007669"/>
    <property type="project" value="TreeGrafter"/>
</dbReference>
<dbReference type="CDD" id="cd07989">
    <property type="entry name" value="LPLAT_AGPAT-like"/>
    <property type="match status" value="1"/>
</dbReference>
<keyword evidence="6 7" id="KW-0012">Acyltransferase</keyword>
<dbReference type="OrthoDB" id="9803035at2"/>
<dbReference type="NCBIfam" id="TIGR00530">
    <property type="entry name" value="AGP_acyltrn"/>
    <property type="match status" value="1"/>
</dbReference>
<dbReference type="SMART" id="SM00563">
    <property type="entry name" value="PlsC"/>
    <property type="match status" value="1"/>
</dbReference>
<dbReference type="RefSeq" id="WP_065524588.1">
    <property type="nucleotide sequence ID" value="NZ_CP016540.2"/>
</dbReference>
<comment type="similarity">
    <text evidence="2 7">Belongs to the 1-acyl-sn-glycerol-3-phosphate acyltransferase family.</text>
</comment>
<dbReference type="Pfam" id="PF01553">
    <property type="entry name" value="Acyltransferase"/>
    <property type="match status" value="1"/>
</dbReference>
<feature type="domain" description="Phospholipid/glycerol acyltransferase" evidence="8">
    <location>
        <begin position="82"/>
        <end position="196"/>
    </location>
</feature>
<dbReference type="AlphaFoldDB" id="A0A1B1S4V5"/>
<keyword evidence="4 7" id="KW-0808">Transferase</keyword>
<dbReference type="EC" id="2.3.1.51" evidence="7"/>
<dbReference type="STRING" id="1302659.I858_014620"/>
<dbReference type="GO" id="GO:0003841">
    <property type="term" value="F:1-acylglycerol-3-phosphate O-acyltransferase activity"/>
    <property type="evidence" value="ECO:0007669"/>
    <property type="project" value="UniProtKB-UniRule"/>
</dbReference>
<dbReference type="InterPro" id="IPR004552">
    <property type="entry name" value="AGP_acyltrans"/>
</dbReference>
<dbReference type="GO" id="GO:0016020">
    <property type="term" value="C:membrane"/>
    <property type="evidence" value="ECO:0007669"/>
    <property type="project" value="InterPro"/>
</dbReference>
<evidence type="ECO:0000313" key="9">
    <source>
        <dbReference type="EMBL" id="ANU28222.1"/>
    </source>
</evidence>
<comment type="pathway">
    <text evidence="1">Lipid metabolism.</text>
</comment>
<sequence length="255" mass="28264">MSVGKRKTTVFNSIRTFSFLFGYLPISAINFKKIVKQKPRLSLQEYDQLVHTEPQKWASGIMKRTNSTVTIIGTENLPEGPVLFVSNHEGNFDIPTFLSTIPKPFGFISKKEVNKFPIIPMYMKEMNCVFLDRTDRRSALKSIADTVEKLKKGHSILIFPEGTRSKGDGIGEFKAGFVRIAKDAGVPIVPVAIHGTADIMEKNNNKIMPANVTVQLLNVVGIDELNDIKPKEAIALVHGRIANALATIATKKLTN</sequence>
<comment type="domain">
    <text evidence="7">The HXXXXD motif is essential for acyltransferase activity and may constitute the binding site for the phosphate moiety of the glycerol-3-phosphate.</text>
</comment>
<dbReference type="Proteomes" id="UP000053354">
    <property type="component" value="Chromosome"/>
</dbReference>
<evidence type="ECO:0000313" key="10">
    <source>
        <dbReference type="Proteomes" id="UP000053354"/>
    </source>
</evidence>
<dbReference type="PANTHER" id="PTHR10434">
    <property type="entry name" value="1-ACYL-SN-GLYCEROL-3-PHOSPHATE ACYLTRANSFERASE"/>
    <property type="match status" value="1"/>
</dbReference>
<evidence type="ECO:0000256" key="4">
    <source>
        <dbReference type="ARBA" id="ARBA00022679"/>
    </source>
</evidence>
<evidence type="ECO:0000256" key="5">
    <source>
        <dbReference type="ARBA" id="ARBA00023098"/>
    </source>
</evidence>
<dbReference type="KEGG" id="pll:I858_014620"/>
<keyword evidence="10" id="KW-1185">Reference proteome</keyword>
<reference evidence="9" key="1">
    <citation type="submission" date="2016-10" db="EMBL/GenBank/DDBJ databases">
        <authorList>
            <person name="See-Too W.S."/>
        </authorList>
    </citation>
    <scope>NUCLEOTIDE SEQUENCE</scope>
    <source>
        <strain evidence="9">L10.15</strain>
    </source>
</reference>
<keyword evidence="7" id="KW-1208">Phospholipid metabolism</keyword>
<evidence type="ECO:0000256" key="6">
    <source>
        <dbReference type="ARBA" id="ARBA00023315"/>
    </source>
</evidence>
<evidence type="ECO:0000256" key="2">
    <source>
        <dbReference type="ARBA" id="ARBA00008655"/>
    </source>
</evidence>
<evidence type="ECO:0000256" key="7">
    <source>
        <dbReference type="RuleBase" id="RU361267"/>
    </source>
</evidence>
<comment type="catalytic activity">
    <reaction evidence="7">
        <text>a 1-acyl-sn-glycero-3-phosphate + an acyl-CoA = a 1,2-diacyl-sn-glycero-3-phosphate + CoA</text>
        <dbReference type="Rhea" id="RHEA:19709"/>
        <dbReference type="ChEBI" id="CHEBI:57287"/>
        <dbReference type="ChEBI" id="CHEBI:57970"/>
        <dbReference type="ChEBI" id="CHEBI:58342"/>
        <dbReference type="ChEBI" id="CHEBI:58608"/>
        <dbReference type="EC" id="2.3.1.51"/>
    </reaction>
</comment>
<gene>
    <name evidence="9" type="ORF">I858_014620</name>
</gene>
<dbReference type="InterPro" id="IPR002123">
    <property type="entry name" value="Plipid/glycerol_acylTrfase"/>
</dbReference>
<evidence type="ECO:0000259" key="8">
    <source>
        <dbReference type="SMART" id="SM00563"/>
    </source>
</evidence>